<organism evidence="1">
    <name type="scientific">marine sediment metagenome</name>
    <dbReference type="NCBI Taxonomy" id="412755"/>
    <lineage>
        <taxon>unclassified sequences</taxon>
        <taxon>metagenomes</taxon>
        <taxon>ecological metagenomes</taxon>
    </lineage>
</organism>
<evidence type="ECO:0000313" key="1">
    <source>
        <dbReference type="EMBL" id="KKK76020.1"/>
    </source>
</evidence>
<reference evidence="1" key="1">
    <citation type="journal article" date="2015" name="Nature">
        <title>Complex archaea that bridge the gap between prokaryotes and eukaryotes.</title>
        <authorList>
            <person name="Spang A."/>
            <person name="Saw J.H."/>
            <person name="Jorgensen S.L."/>
            <person name="Zaremba-Niedzwiedzka K."/>
            <person name="Martijn J."/>
            <person name="Lind A.E."/>
            <person name="van Eijk R."/>
            <person name="Schleper C."/>
            <person name="Guy L."/>
            <person name="Ettema T.J."/>
        </authorList>
    </citation>
    <scope>NUCLEOTIDE SEQUENCE</scope>
</reference>
<gene>
    <name evidence="1" type="ORF">LCGC14_2867870</name>
</gene>
<comment type="caution">
    <text evidence="1">The sequence shown here is derived from an EMBL/GenBank/DDBJ whole genome shotgun (WGS) entry which is preliminary data.</text>
</comment>
<protein>
    <submittedName>
        <fullName evidence="1">Uncharacterized protein</fullName>
    </submittedName>
</protein>
<name>A0A0F8YQI8_9ZZZZ</name>
<dbReference type="EMBL" id="LAZR01055595">
    <property type="protein sequence ID" value="KKK76020.1"/>
    <property type="molecule type" value="Genomic_DNA"/>
</dbReference>
<accession>A0A0F8YQI8</accession>
<dbReference type="AlphaFoldDB" id="A0A0F8YQI8"/>
<proteinExistence type="predicted"/>
<sequence length="53" mass="6174">MSVYKLLVLDPKNRVIFETLVDSGLVRLNGKDDWERARFVLATARCSFEEEEN</sequence>